<evidence type="ECO:0000313" key="19">
    <source>
        <dbReference type="Proteomes" id="UP000030752"/>
    </source>
</evidence>
<comment type="similarity">
    <text evidence="2">Belongs to the class-II aminoacyl-tRNA synthetase family.</text>
</comment>
<evidence type="ECO:0000256" key="6">
    <source>
        <dbReference type="ARBA" id="ARBA00022840"/>
    </source>
</evidence>
<evidence type="ECO:0000256" key="5">
    <source>
        <dbReference type="ARBA" id="ARBA00022741"/>
    </source>
</evidence>
<evidence type="ECO:0000256" key="9">
    <source>
        <dbReference type="ARBA" id="ARBA00023128"/>
    </source>
</evidence>
<evidence type="ECO:0000256" key="3">
    <source>
        <dbReference type="ARBA" id="ARBA00012814"/>
    </source>
</evidence>
<dbReference type="Proteomes" id="UP000030752">
    <property type="component" value="Unassembled WGS sequence"/>
</dbReference>
<dbReference type="GO" id="GO:0000049">
    <property type="term" value="F:tRNA binding"/>
    <property type="evidence" value="ECO:0007669"/>
    <property type="project" value="InterPro"/>
</dbReference>
<keyword evidence="9" id="KW-0496">Mitochondrion</keyword>
<evidence type="ECO:0000256" key="1">
    <source>
        <dbReference type="ARBA" id="ARBA00004305"/>
    </source>
</evidence>
<dbReference type="Gene3D" id="3.30.930.10">
    <property type="entry name" value="Bira Bifunctional Protein, Domain 2"/>
    <property type="match status" value="1"/>
</dbReference>
<dbReference type="EMBL" id="KB822723">
    <property type="protein sequence ID" value="ETN37984.1"/>
    <property type="molecule type" value="Genomic_DNA"/>
</dbReference>
<organism evidence="18 19">
    <name type="scientific">Cyphellophora europaea (strain CBS 101466)</name>
    <name type="common">Phialophora europaea</name>
    <dbReference type="NCBI Taxonomy" id="1220924"/>
    <lineage>
        <taxon>Eukaryota</taxon>
        <taxon>Fungi</taxon>
        <taxon>Dikarya</taxon>
        <taxon>Ascomycota</taxon>
        <taxon>Pezizomycotina</taxon>
        <taxon>Eurotiomycetes</taxon>
        <taxon>Chaetothyriomycetidae</taxon>
        <taxon>Chaetothyriales</taxon>
        <taxon>Cyphellophoraceae</taxon>
        <taxon>Cyphellophora</taxon>
    </lineage>
</organism>
<comment type="catalytic activity">
    <reaction evidence="12">
        <text>tRNA(Phe) + L-phenylalanine + ATP = L-phenylalanyl-tRNA(Phe) + AMP + diphosphate + H(+)</text>
        <dbReference type="Rhea" id="RHEA:19413"/>
        <dbReference type="Rhea" id="RHEA-COMP:9668"/>
        <dbReference type="Rhea" id="RHEA-COMP:9699"/>
        <dbReference type="ChEBI" id="CHEBI:15378"/>
        <dbReference type="ChEBI" id="CHEBI:30616"/>
        <dbReference type="ChEBI" id="CHEBI:33019"/>
        <dbReference type="ChEBI" id="CHEBI:58095"/>
        <dbReference type="ChEBI" id="CHEBI:78442"/>
        <dbReference type="ChEBI" id="CHEBI:78531"/>
        <dbReference type="ChEBI" id="CHEBI:456215"/>
        <dbReference type="EC" id="6.1.1.20"/>
    </reaction>
</comment>
<protein>
    <recommendedName>
        <fullName evidence="14">Phenylalanine--tRNA ligase, mitochondrial</fullName>
        <ecNumber evidence="3">6.1.1.20</ecNumber>
    </recommendedName>
    <alternativeName>
        <fullName evidence="11">Phenylalanyl-tRNA synthetase</fullName>
    </alternativeName>
</protein>
<feature type="compositionally biased region" description="Low complexity" evidence="15">
    <location>
        <begin position="471"/>
        <end position="481"/>
    </location>
</feature>
<evidence type="ECO:0000256" key="11">
    <source>
        <dbReference type="ARBA" id="ARBA00031194"/>
    </source>
</evidence>
<dbReference type="FunFam" id="3.30.930.10:FF:000053">
    <property type="entry name" value="Phenylalanyl-tRNA synthetase mitochondrial"/>
    <property type="match status" value="1"/>
</dbReference>
<evidence type="ECO:0000256" key="15">
    <source>
        <dbReference type="SAM" id="MobiDB-lite"/>
    </source>
</evidence>
<evidence type="ECO:0000259" key="16">
    <source>
        <dbReference type="PROSITE" id="PS50862"/>
    </source>
</evidence>
<keyword evidence="6" id="KW-0067">ATP-binding</keyword>
<evidence type="ECO:0000256" key="4">
    <source>
        <dbReference type="ARBA" id="ARBA00022598"/>
    </source>
</evidence>
<accession>W2RQJ2</accession>
<dbReference type="PANTHER" id="PTHR11538">
    <property type="entry name" value="PHENYLALANYL-TRNA SYNTHETASE"/>
    <property type="match status" value="1"/>
</dbReference>
<keyword evidence="4 18" id="KW-0436">Ligase</keyword>
<dbReference type="InterPro" id="IPR036690">
    <property type="entry name" value="Fdx_antiC-bd_sf"/>
</dbReference>
<keyword evidence="8" id="KW-0809">Transit peptide</keyword>
<dbReference type="NCBIfam" id="TIGR00469">
    <property type="entry name" value="pheS_mito"/>
    <property type="match status" value="1"/>
</dbReference>
<dbReference type="STRING" id="1220924.W2RQJ2"/>
<dbReference type="Gene3D" id="3.30.70.380">
    <property type="entry name" value="Ferrodoxin-fold anticodon-binding domain"/>
    <property type="match status" value="1"/>
</dbReference>
<dbReference type="VEuPathDB" id="FungiDB:HMPREF1541_07607"/>
<feature type="domain" description="Aminoacyl-transfer RNA synthetases class-II family profile" evidence="16">
    <location>
        <begin position="227"/>
        <end position="440"/>
    </location>
</feature>
<dbReference type="InterPro" id="IPR002319">
    <property type="entry name" value="Phenylalanyl-tRNA_Synthase"/>
</dbReference>
<dbReference type="SUPFAM" id="SSF55681">
    <property type="entry name" value="Class II aaRS and biotin synthetases"/>
    <property type="match status" value="1"/>
</dbReference>
<dbReference type="Pfam" id="PF03147">
    <property type="entry name" value="FDX-ACB"/>
    <property type="match status" value="1"/>
</dbReference>
<sequence length="568" mass="64090">MRLFATGASVRAARSARLATSHRLTQSTFPSAVASCGVRYQRTQAAYQSTNAFPHQSVQQPRWETDPSKTARTREDVGAGERNDFRSKLGRGPRNTVLRDGDLTGANVAGNAFIFDSTTNLSPSILQLIDRKLYDISNHPLCITRKLIESVFSSPDYINHTVPDPVVTTKDNFDDLGFPADHPGRSRTDTYYVDSSHVLRTHTSAHQNQAFEKLKESKNHYGYTICADVYRRDSIDQSHFPVFHQMEGARCWTRMRHVIARYEALVMRRNKIRRDIEKLPKHDLDVVENAPAFDLERNPPQPEHDEEEVTLMVDHLKKSLEVLVDRVFTAAKQAGVGGDELKDKPLQVRWVEAYFPFTSPSFELEVYWQGQWLELLGSGIVQQPILNHNGLTDQVGWAWGLGIERLAMVLFGIPDIRLFWSTDERFLSQFQEGKVTRFVPFSKYPACYKDVAFWIPSAPAGASPMQAQSDAGVAAAAGGDSTKASPSETQPAAFHENDVMELVRDVGGTLVEDVRLVDEFVHPKSGRKSLCYRINYRSLERTLTNEETNDLHAQVQRGLEERLGVTLR</sequence>
<comment type="function">
    <text evidence="13">Is responsible for the charging of tRNA(Phe) with phenylalanine in mitochondrial translation.</text>
</comment>
<comment type="subcellular location">
    <subcellularLocation>
        <location evidence="1">Mitochondrion matrix</location>
    </subcellularLocation>
</comment>
<feature type="region of interest" description="Disordered" evidence="15">
    <location>
        <begin position="471"/>
        <end position="492"/>
    </location>
</feature>
<dbReference type="eggNOG" id="KOG2783">
    <property type="taxonomic scope" value="Eukaryota"/>
</dbReference>
<dbReference type="AlphaFoldDB" id="W2RQJ2"/>
<feature type="compositionally biased region" description="Basic and acidic residues" evidence="15">
    <location>
        <begin position="63"/>
        <end position="87"/>
    </location>
</feature>
<evidence type="ECO:0000256" key="13">
    <source>
        <dbReference type="ARBA" id="ARBA00057761"/>
    </source>
</evidence>
<dbReference type="FunCoup" id="W2RQJ2">
    <property type="interactions" value="764"/>
</dbReference>
<dbReference type="RefSeq" id="XP_008720153.1">
    <property type="nucleotide sequence ID" value="XM_008721931.1"/>
</dbReference>
<evidence type="ECO:0000313" key="18">
    <source>
        <dbReference type="EMBL" id="ETN37984.1"/>
    </source>
</evidence>
<name>W2RQJ2_CYPE1</name>
<evidence type="ECO:0000259" key="17">
    <source>
        <dbReference type="PROSITE" id="PS51447"/>
    </source>
</evidence>
<evidence type="ECO:0000256" key="14">
    <source>
        <dbReference type="ARBA" id="ARBA00073229"/>
    </source>
</evidence>
<dbReference type="SMART" id="SM00896">
    <property type="entry name" value="FDX-ACB"/>
    <property type="match status" value="1"/>
</dbReference>
<dbReference type="CDD" id="cd00496">
    <property type="entry name" value="PheRS_alpha_core"/>
    <property type="match status" value="1"/>
</dbReference>
<dbReference type="GO" id="GO:0070156">
    <property type="term" value="P:mitochondrial phenylalanyl-tRNA aminoacylation"/>
    <property type="evidence" value="ECO:0007669"/>
    <property type="project" value="EnsemblFungi"/>
</dbReference>
<dbReference type="GO" id="GO:0005524">
    <property type="term" value="F:ATP binding"/>
    <property type="evidence" value="ECO:0007669"/>
    <property type="project" value="UniProtKB-KW"/>
</dbReference>
<evidence type="ECO:0000256" key="2">
    <source>
        <dbReference type="ARBA" id="ARBA00008226"/>
    </source>
</evidence>
<dbReference type="PANTHER" id="PTHR11538:SF41">
    <property type="entry name" value="PHENYLALANINE--TRNA LIGASE, MITOCHONDRIAL"/>
    <property type="match status" value="1"/>
</dbReference>
<gene>
    <name evidence="18" type="ORF">HMPREF1541_07607</name>
</gene>
<dbReference type="InParanoid" id="W2RQJ2"/>
<feature type="domain" description="FDX-ACB" evidence="17">
    <location>
        <begin position="442"/>
        <end position="568"/>
    </location>
</feature>
<dbReference type="OrthoDB" id="4457at2759"/>
<dbReference type="EC" id="6.1.1.20" evidence="3"/>
<dbReference type="InterPro" id="IPR006195">
    <property type="entry name" value="aa-tRNA-synth_II"/>
</dbReference>
<dbReference type="PROSITE" id="PS51447">
    <property type="entry name" value="FDX_ACB"/>
    <property type="match status" value="1"/>
</dbReference>
<evidence type="ECO:0000256" key="7">
    <source>
        <dbReference type="ARBA" id="ARBA00022917"/>
    </source>
</evidence>
<dbReference type="InterPro" id="IPR005121">
    <property type="entry name" value="Fdx_antiC-bd"/>
</dbReference>
<keyword evidence="10" id="KW-0030">Aminoacyl-tRNA synthetase</keyword>
<dbReference type="InterPro" id="IPR004530">
    <property type="entry name" value="Phe-tRNA-synth_IIc_mito"/>
</dbReference>
<evidence type="ECO:0000256" key="10">
    <source>
        <dbReference type="ARBA" id="ARBA00023146"/>
    </source>
</evidence>
<dbReference type="Pfam" id="PF01409">
    <property type="entry name" value="tRNA-synt_2d"/>
    <property type="match status" value="2"/>
</dbReference>
<dbReference type="GO" id="GO:0004826">
    <property type="term" value="F:phenylalanine-tRNA ligase activity"/>
    <property type="evidence" value="ECO:0007669"/>
    <property type="project" value="UniProtKB-EC"/>
</dbReference>
<dbReference type="SUPFAM" id="SSF54991">
    <property type="entry name" value="Anticodon-binding domain of PheRS"/>
    <property type="match status" value="1"/>
</dbReference>
<reference evidence="18 19" key="1">
    <citation type="submission" date="2013-03" db="EMBL/GenBank/DDBJ databases">
        <title>The Genome Sequence of Phialophora europaea CBS 101466.</title>
        <authorList>
            <consortium name="The Broad Institute Genomics Platform"/>
            <person name="Cuomo C."/>
            <person name="de Hoog S."/>
            <person name="Gorbushina A."/>
            <person name="Walker B."/>
            <person name="Young S.K."/>
            <person name="Zeng Q."/>
            <person name="Gargeya S."/>
            <person name="Fitzgerald M."/>
            <person name="Haas B."/>
            <person name="Abouelleil A."/>
            <person name="Allen A.W."/>
            <person name="Alvarado L."/>
            <person name="Arachchi H.M."/>
            <person name="Berlin A.M."/>
            <person name="Chapman S.B."/>
            <person name="Gainer-Dewar J."/>
            <person name="Goldberg J."/>
            <person name="Griggs A."/>
            <person name="Gujja S."/>
            <person name="Hansen M."/>
            <person name="Howarth C."/>
            <person name="Imamovic A."/>
            <person name="Ireland A."/>
            <person name="Larimer J."/>
            <person name="McCowan C."/>
            <person name="Murphy C."/>
            <person name="Pearson M."/>
            <person name="Poon T.W."/>
            <person name="Priest M."/>
            <person name="Roberts A."/>
            <person name="Saif S."/>
            <person name="Shea T."/>
            <person name="Sisk P."/>
            <person name="Sykes S."/>
            <person name="Wortman J."/>
            <person name="Nusbaum C."/>
            <person name="Birren B."/>
        </authorList>
    </citation>
    <scope>NUCLEOTIDE SEQUENCE [LARGE SCALE GENOMIC DNA]</scope>
    <source>
        <strain evidence="18 19">CBS 101466</strain>
    </source>
</reference>
<keyword evidence="5" id="KW-0547">Nucleotide-binding</keyword>
<evidence type="ECO:0000256" key="8">
    <source>
        <dbReference type="ARBA" id="ARBA00022946"/>
    </source>
</evidence>
<keyword evidence="19" id="KW-1185">Reference proteome</keyword>
<feature type="region of interest" description="Disordered" evidence="15">
    <location>
        <begin position="55"/>
        <end position="98"/>
    </location>
</feature>
<dbReference type="PROSITE" id="PS50862">
    <property type="entry name" value="AA_TRNA_LIGASE_II"/>
    <property type="match status" value="1"/>
</dbReference>
<evidence type="ECO:0000256" key="12">
    <source>
        <dbReference type="ARBA" id="ARBA00049255"/>
    </source>
</evidence>
<dbReference type="HOGENOM" id="CLU_022696_0_1_1"/>
<keyword evidence="7" id="KW-0648">Protein biosynthesis</keyword>
<dbReference type="InterPro" id="IPR045864">
    <property type="entry name" value="aa-tRNA-synth_II/BPL/LPL"/>
</dbReference>
<dbReference type="GeneID" id="19974946"/>
<proteinExistence type="inferred from homology"/>
<dbReference type="GO" id="GO:0005759">
    <property type="term" value="C:mitochondrial matrix"/>
    <property type="evidence" value="ECO:0007669"/>
    <property type="project" value="UniProtKB-SubCell"/>
</dbReference>